<dbReference type="CDD" id="cd03801">
    <property type="entry name" value="GT4_PimA-like"/>
    <property type="match status" value="1"/>
</dbReference>
<feature type="domain" description="Glycosyltransferase subfamily 4-like N-terminal" evidence="2">
    <location>
        <begin position="3"/>
        <end position="146"/>
    </location>
</feature>
<dbReference type="Proteomes" id="UP000562027">
    <property type="component" value="Unassembled WGS sequence"/>
</dbReference>
<name>A0A840LGK5_9BURK</name>
<dbReference type="EMBL" id="JACHLP010000016">
    <property type="protein sequence ID" value="MBB4846205.1"/>
    <property type="molecule type" value="Genomic_DNA"/>
</dbReference>
<feature type="domain" description="Glycosyl transferase family 1" evidence="1">
    <location>
        <begin position="185"/>
        <end position="310"/>
    </location>
</feature>
<dbReference type="Pfam" id="PF00534">
    <property type="entry name" value="Glycos_transf_1"/>
    <property type="match status" value="1"/>
</dbReference>
<dbReference type="SUPFAM" id="SSF53756">
    <property type="entry name" value="UDP-Glycosyltransferase/glycogen phosphorylase"/>
    <property type="match status" value="1"/>
</dbReference>
<organism evidence="3 4">
    <name type="scientific">Roseateles oligotrophus</name>
    <dbReference type="NCBI Taxonomy" id="1769250"/>
    <lineage>
        <taxon>Bacteria</taxon>
        <taxon>Pseudomonadati</taxon>
        <taxon>Pseudomonadota</taxon>
        <taxon>Betaproteobacteria</taxon>
        <taxon>Burkholderiales</taxon>
        <taxon>Sphaerotilaceae</taxon>
        <taxon>Roseateles</taxon>
    </lineage>
</organism>
<dbReference type="InterPro" id="IPR001296">
    <property type="entry name" value="Glyco_trans_1"/>
</dbReference>
<dbReference type="AlphaFoldDB" id="A0A840LGK5"/>
<dbReference type="RefSeq" id="WP_184304798.1">
    <property type="nucleotide sequence ID" value="NZ_JACHLP010000016.1"/>
</dbReference>
<accession>A0A840LGK5</accession>
<evidence type="ECO:0000259" key="1">
    <source>
        <dbReference type="Pfam" id="PF00534"/>
    </source>
</evidence>
<evidence type="ECO:0000259" key="2">
    <source>
        <dbReference type="Pfam" id="PF13477"/>
    </source>
</evidence>
<dbReference type="GO" id="GO:0016757">
    <property type="term" value="F:glycosyltransferase activity"/>
    <property type="evidence" value="ECO:0007669"/>
    <property type="project" value="InterPro"/>
</dbReference>
<dbReference type="InterPro" id="IPR028098">
    <property type="entry name" value="Glyco_trans_4-like_N"/>
</dbReference>
<dbReference type="PANTHER" id="PTHR12526">
    <property type="entry name" value="GLYCOSYLTRANSFERASE"/>
    <property type="match status" value="1"/>
</dbReference>
<reference evidence="3 4" key="1">
    <citation type="submission" date="2020-08" db="EMBL/GenBank/DDBJ databases">
        <title>Functional genomics of gut bacteria from endangered species of beetles.</title>
        <authorList>
            <person name="Carlos-Shanley C."/>
        </authorList>
    </citation>
    <scope>NUCLEOTIDE SEQUENCE [LARGE SCALE GENOMIC DNA]</scope>
    <source>
        <strain evidence="3 4">S00239</strain>
    </source>
</reference>
<sequence length="360" mass="39183">MRLVLIGDGESPHLLKWARALAAAPGLDLWAASSRGFLPEFEAIVPAAKRLSLNTDPAHGGGNIALLKQLPKLGAWLAQVNADWLHAHYLTSHGTLAWMAKRVWHLRARIVGSAWGSDILVTPDVSWAYRWLTRNVLRACDLCTSDSQHMTARMRALDAHEVMTFPFGLEAMPKLGARKAPWSFFANRGLEPIYRPERVIRAFAAVAAQQPEASLVVANDGSLRAALEAQVAGLGLADKVSFVGRLDAKAQASQYARARWYLSLPESDSVAVSVLEAMAHACVPILSDLPANHELLDAEKSAQPRGLILDEANLPGLYGQLLALAPQAEAAGLANRDWVNRHGLFAPAVQRFLARLRAFN</sequence>
<keyword evidence="4" id="KW-1185">Reference proteome</keyword>
<proteinExistence type="predicted"/>
<dbReference type="Gene3D" id="3.40.50.2000">
    <property type="entry name" value="Glycogen Phosphorylase B"/>
    <property type="match status" value="2"/>
</dbReference>
<protein>
    <submittedName>
        <fullName evidence="3">Glycosyltransferase involved in cell wall biosynthesis</fullName>
    </submittedName>
</protein>
<dbReference type="Pfam" id="PF13477">
    <property type="entry name" value="Glyco_trans_4_2"/>
    <property type="match status" value="1"/>
</dbReference>
<keyword evidence="3" id="KW-0808">Transferase</keyword>
<gene>
    <name evidence="3" type="ORF">HNP55_004759</name>
</gene>
<comment type="caution">
    <text evidence="3">The sequence shown here is derived from an EMBL/GenBank/DDBJ whole genome shotgun (WGS) entry which is preliminary data.</text>
</comment>
<evidence type="ECO:0000313" key="3">
    <source>
        <dbReference type="EMBL" id="MBB4846205.1"/>
    </source>
</evidence>
<evidence type="ECO:0000313" key="4">
    <source>
        <dbReference type="Proteomes" id="UP000562027"/>
    </source>
</evidence>